<reference evidence="2" key="1">
    <citation type="submission" date="2015-11" db="EMBL/GenBank/DDBJ databases">
        <title>De novo transcriptome assembly of four potential Pierce s Disease insect vectors from Arizona vineyards.</title>
        <authorList>
            <person name="Tassone E.E."/>
        </authorList>
    </citation>
    <scope>NUCLEOTIDE SEQUENCE</scope>
</reference>
<dbReference type="AlphaFoldDB" id="A0A1B6MNK7"/>
<dbReference type="PROSITE" id="PS00022">
    <property type="entry name" value="EGF_1"/>
    <property type="match status" value="1"/>
</dbReference>
<feature type="non-terminal residue" evidence="2">
    <location>
        <position position="247"/>
    </location>
</feature>
<dbReference type="PANTHER" id="PTHR24035">
    <property type="entry name" value="MULTIPLE EPIDERMAL GROWTH FACTOR-LIKE DOMAINS PROTEIN"/>
    <property type="match status" value="1"/>
</dbReference>
<name>A0A1B6MNK7_9HEMI</name>
<evidence type="ECO:0000259" key="1">
    <source>
        <dbReference type="PROSITE" id="PS00022"/>
    </source>
</evidence>
<feature type="non-terminal residue" evidence="2">
    <location>
        <position position="1"/>
    </location>
</feature>
<dbReference type="InterPro" id="IPR000742">
    <property type="entry name" value="EGF"/>
</dbReference>
<dbReference type="Gene3D" id="2.170.300.10">
    <property type="entry name" value="Tie2 ligand-binding domain superfamily"/>
    <property type="match status" value="1"/>
</dbReference>
<feature type="domain" description="EGF-like" evidence="1">
    <location>
        <begin position="202"/>
        <end position="213"/>
    </location>
</feature>
<gene>
    <name evidence="2" type="ORF">g.48099</name>
</gene>
<proteinExistence type="predicted"/>
<dbReference type="EMBL" id="GEBQ01002441">
    <property type="protein sequence ID" value="JAT37536.1"/>
    <property type="molecule type" value="Transcribed_RNA"/>
</dbReference>
<evidence type="ECO:0000313" key="2">
    <source>
        <dbReference type="EMBL" id="JAT37536.1"/>
    </source>
</evidence>
<dbReference type="InterPro" id="IPR052108">
    <property type="entry name" value="MEGF/SIB"/>
</dbReference>
<sequence length="247" mass="26636">STSQLNSELVRPITNLQSNLCLVLVLHYEEDTWSDQLKVFAEDQTGVLHYVFTVRDVKAGWNVIHINEKIPEHVVKVILFTIDSKEVKIRHISTCDTDGEEVEIFSTSTIPSMAPTAPFPLTTYTIPSQLFDGIEPTVGGNNSCRHGGVMTSAGCACSPGFTGSLCESGCGRNRFGQDCGGMCSLHPRGCKGLVLCSPFTSCTCAPGYTGDFCNEKCSPGWYGNNCSQSCGHCVSGNSCDIYTGMCE</sequence>
<accession>A0A1B6MNK7</accession>
<dbReference type="PANTHER" id="PTHR24035:SF109">
    <property type="entry name" value="PROTEIN DRAPER"/>
    <property type="match status" value="1"/>
</dbReference>
<protein>
    <recommendedName>
        <fullName evidence="1">EGF-like domain-containing protein</fullName>
    </recommendedName>
</protein>
<organism evidence="2">
    <name type="scientific">Graphocephala atropunctata</name>
    <dbReference type="NCBI Taxonomy" id="36148"/>
    <lineage>
        <taxon>Eukaryota</taxon>
        <taxon>Metazoa</taxon>
        <taxon>Ecdysozoa</taxon>
        <taxon>Arthropoda</taxon>
        <taxon>Hexapoda</taxon>
        <taxon>Insecta</taxon>
        <taxon>Pterygota</taxon>
        <taxon>Neoptera</taxon>
        <taxon>Paraneoptera</taxon>
        <taxon>Hemiptera</taxon>
        <taxon>Auchenorrhyncha</taxon>
        <taxon>Membracoidea</taxon>
        <taxon>Cicadellidae</taxon>
        <taxon>Cicadellinae</taxon>
        <taxon>Cicadellini</taxon>
        <taxon>Graphocephala</taxon>
    </lineage>
</organism>